<feature type="non-terminal residue" evidence="1">
    <location>
        <position position="1"/>
    </location>
</feature>
<accession>A0A392P8H1</accession>
<evidence type="ECO:0000313" key="1">
    <source>
        <dbReference type="EMBL" id="MCI07720.1"/>
    </source>
</evidence>
<organism evidence="1 2">
    <name type="scientific">Trifolium medium</name>
    <dbReference type="NCBI Taxonomy" id="97028"/>
    <lineage>
        <taxon>Eukaryota</taxon>
        <taxon>Viridiplantae</taxon>
        <taxon>Streptophyta</taxon>
        <taxon>Embryophyta</taxon>
        <taxon>Tracheophyta</taxon>
        <taxon>Spermatophyta</taxon>
        <taxon>Magnoliopsida</taxon>
        <taxon>eudicotyledons</taxon>
        <taxon>Gunneridae</taxon>
        <taxon>Pentapetalae</taxon>
        <taxon>rosids</taxon>
        <taxon>fabids</taxon>
        <taxon>Fabales</taxon>
        <taxon>Fabaceae</taxon>
        <taxon>Papilionoideae</taxon>
        <taxon>50 kb inversion clade</taxon>
        <taxon>NPAAA clade</taxon>
        <taxon>Hologalegina</taxon>
        <taxon>IRL clade</taxon>
        <taxon>Trifolieae</taxon>
        <taxon>Trifolium</taxon>
    </lineage>
</organism>
<proteinExistence type="predicted"/>
<protein>
    <submittedName>
        <fullName evidence="1">Uncharacterized protein</fullName>
    </submittedName>
</protein>
<evidence type="ECO:0000313" key="2">
    <source>
        <dbReference type="Proteomes" id="UP000265520"/>
    </source>
</evidence>
<comment type="caution">
    <text evidence="1">The sequence shown here is derived from an EMBL/GenBank/DDBJ whole genome shotgun (WGS) entry which is preliminary data.</text>
</comment>
<keyword evidence="2" id="KW-1185">Reference proteome</keyword>
<dbReference type="EMBL" id="LXQA010066405">
    <property type="protein sequence ID" value="MCI07720.1"/>
    <property type="molecule type" value="Genomic_DNA"/>
</dbReference>
<reference evidence="1 2" key="1">
    <citation type="journal article" date="2018" name="Front. Plant Sci.">
        <title>Red Clover (Trifolium pratense) and Zigzag Clover (T. medium) - A Picture of Genomic Similarities and Differences.</title>
        <authorList>
            <person name="Dluhosova J."/>
            <person name="Istvanek J."/>
            <person name="Nedelnik J."/>
            <person name="Repkova J."/>
        </authorList>
    </citation>
    <scope>NUCLEOTIDE SEQUENCE [LARGE SCALE GENOMIC DNA]</scope>
    <source>
        <strain evidence="2">cv. 10/8</strain>
        <tissue evidence="1">Leaf</tissue>
    </source>
</reference>
<sequence>SGCPFADTPGVDAPFCWGLADFRGSRAVDWLTITAFEEWGVWVRRK</sequence>
<dbReference type="AlphaFoldDB" id="A0A392P8H1"/>
<dbReference type="Proteomes" id="UP000265520">
    <property type="component" value="Unassembled WGS sequence"/>
</dbReference>
<name>A0A392P8H1_9FABA</name>